<evidence type="ECO:0000313" key="1">
    <source>
        <dbReference type="EMBL" id="GLY87796.1"/>
    </source>
</evidence>
<comment type="caution">
    <text evidence="1">The sequence shown here is derived from an EMBL/GenBank/DDBJ whole genome shotgun (WGS) entry which is preliminary data.</text>
</comment>
<name>A0A9W6S5Y5_9ACTN</name>
<proteinExistence type="predicted"/>
<keyword evidence="2" id="KW-1185">Reference proteome</keyword>
<reference evidence="1" key="1">
    <citation type="submission" date="2023-03" db="EMBL/GenBank/DDBJ databases">
        <title>Actinoallomurus iriomotensis NBRC 103684.</title>
        <authorList>
            <person name="Ichikawa N."/>
            <person name="Sato H."/>
            <person name="Tonouchi N."/>
        </authorList>
    </citation>
    <scope>NUCLEOTIDE SEQUENCE</scope>
    <source>
        <strain evidence="1">NBRC 103684</strain>
    </source>
</reference>
<gene>
    <name evidence="1" type="ORF">Airi02_057250</name>
</gene>
<organism evidence="1 2">
    <name type="scientific">Actinoallomurus iriomotensis</name>
    <dbReference type="NCBI Taxonomy" id="478107"/>
    <lineage>
        <taxon>Bacteria</taxon>
        <taxon>Bacillati</taxon>
        <taxon>Actinomycetota</taxon>
        <taxon>Actinomycetes</taxon>
        <taxon>Streptosporangiales</taxon>
        <taxon>Thermomonosporaceae</taxon>
        <taxon>Actinoallomurus</taxon>
    </lineage>
</organism>
<evidence type="ECO:0000313" key="2">
    <source>
        <dbReference type="Proteomes" id="UP001165074"/>
    </source>
</evidence>
<accession>A0A9W6S5Y5</accession>
<dbReference type="RefSeq" id="WP_285577153.1">
    <property type="nucleotide sequence ID" value="NZ_BSTK01000009.1"/>
</dbReference>
<protein>
    <submittedName>
        <fullName evidence="1">Uncharacterized protein</fullName>
    </submittedName>
</protein>
<dbReference type="AlphaFoldDB" id="A0A9W6S5Y5"/>
<dbReference type="EMBL" id="BSTK01000009">
    <property type="protein sequence ID" value="GLY87796.1"/>
    <property type="molecule type" value="Genomic_DNA"/>
</dbReference>
<dbReference type="Proteomes" id="UP001165074">
    <property type="component" value="Unassembled WGS sequence"/>
</dbReference>
<sequence length="230" mass="25538">MRHGVEGIAADLGDARPEDRAFQVRMRHRAGRDALDALADPSVRVACFAHSLADDEERLRSYLRRAPTTGAKLWALCALYRLTEDLSEIRTIYDELGRPRVEVDGLDDEVRGAILAEYAPRAEDGTDPRWRVEAICVDPSPPVSAGDANRQGDGTYHEIAHAGGTIFVGTLGRFVTGDDEDVAARRALESAGFRWIDEALWAVVVTGLCVYYFGDREPLKVSTLLFYWQD</sequence>